<dbReference type="EMBL" id="JAJAGQ010000021">
    <property type="protein sequence ID" value="KAJ8530837.1"/>
    <property type="molecule type" value="Genomic_DNA"/>
</dbReference>
<dbReference type="SUPFAM" id="SSF48452">
    <property type="entry name" value="TPR-like"/>
    <property type="match status" value="2"/>
</dbReference>
<feature type="compositionally biased region" description="Polar residues" evidence="3">
    <location>
        <begin position="29"/>
        <end position="41"/>
    </location>
</feature>
<reference evidence="5" key="1">
    <citation type="journal article" date="2023" name="Proc. Natl. Acad. Sci. U.S.A.">
        <title>Genomic and structural basis for evolution of tropane alkaloid biosynthesis.</title>
        <authorList>
            <person name="Wanga Y.-J."/>
            <person name="Taina T."/>
            <person name="Yua J.-Y."/>
            <person name="Lia J."/>
            <person name="Xua B."/>
            <person name="Chenc J."/>
            <person name="D'Auriad J.C."/>
            <person name="Huanga J.-P."/>
            <person name="Huanga S.-X."/>
        </authorList>
    </citation>
    <scope>NUCLEOTIDE SEQUENCE [LARGE SCALE GENOMIC DNA]</scope>
    <source>
        <strain evidence="5">cv. KIB-2019</strain>
    </source>
</reference>
<dbReference type="OrthoDB" id="2335338at2759"/>
<dbReference type="InterPro" id="IPR019734">
    <property type="entry name" value="TPR_rpt"/>
</dbReference>
<evidence type="ECO:0000256" key="2">
    <source>
        <dbReference type="SAM" id="Coils"/>
    </source>
</evidence>
<keyword evidence="1" id="KW-0802">TPR repeat</keyword>
<dbReference type="PROSITE" id="PS50293">
    <property type="entry name" value="TPR_REGION"/>
    <property type="match status" value="1"/>
</dbReference>
<dbReference type="InterPro" id="IPR044534">
    <property type="entry name" value="TTL1-4"/>
</dbReference>
<feature type="compositionally biased region" description="Low complexity" evidence="3">
    <location>
        <begin position="91"/>
        <end position="105"/>
    </location>
</feature>
<dbReference type="Pfam" id="PF13432">
    <property type="entry name" value="TPR_16"/>
    <property type="match status" value="1"/>
</dbReference>
<gene>
    <name evidence="4" type="ORF">K7X08_023718</name>
</gene>
<dbReference type="Pfam" id="PF13414">
    <property type="entry name" value="TPR_11"/>
    <property type="match status" value="1"/>
</dbReference>
<feature type="coiled-coil region" evidence="2">
    <location>
        <begin position="508"/>
        <end position="551"/>
    </location>
</feature>
<keyword evidence="5" id="KW-1185">Reference proteome</keyword>
<dbReference type="PROSITE" id="PS50005">
    <property type="entry name" value="TPR"/>
    <property type="match status" value="1"/>
</dbReference>
<evidence type="ECO:0000256" key="3">
    <source>
        <dbReference type="SAM" id="MobiDB-lite"/>
    </source>
</evidence>
<dbReference type="GO" id="GO:0005737">
    <property type="term" value="C:cytoplasm"/>
    <property type="evidence" value="ECO:0007669"/>
    <property type="project" value="TreeGrafter"/>
</dbReference>
<feature type="region of interest" description="Disordered" evidence="3">
    <location>
        <begin position="29"/>
        <end position="105"/>
    </location>
</feature>
<name>A0A9Q1L7R0_9SOLA</name>
<dbReference type="PANTHER" id="PTHR46050">
    <property type="entry name" value="TPR REPEAT-CONTAINING THIOREDOXIN"/>
    <property type="match status" value="1"/>
</dbReference>
<protein>
    <submittedName>
        <fullName evidence="4">Uncharacterized protein</fullName>
    </submittedName>
</protein>
<feature type="repeat" description="TPR" evidence="1">
    <location>
        <begin position="194"/>
        <end position="227"/>
    </location>
</feature>
<keyword evidence="2" id="KW-0175">Coiled coil</keyword>
<evidence type="ECO:0000256" key="1">
    <source>
        <dbReference type="PROSITE-ProRule" id="PRU00339"/>
    </source>
</evidence>
<accession>A0A9Q1L7R0</accession>
<proteinExistence type="predicted"/>
<dbReference type="Gene3D" id="1.25.40.10">
    <property type="entry name" value="Tetratricopeptide repeat domain"/>
    <property type="match status" value="1"/>
</dbReference>
<dbReference type="PANTHER" id="PTHR46050:SF20">
    <property type="entry name" value="INACTIVE TPR REPEAT-CONTAINING THIOREDOXIN TTL3-LIKE ISOFORM X1"/>
    <property type="match status" value="1"/>
</dbReference>
<dbReference type="SMART" id="SM00028">
    <property type="entry name" value="TPR"/>
    <property type="match status" value="8"/>
</dbReference>
<dbReference type="Pfam" id="PF14559">
    <property type="entry name" value="TPR_19"/>
    <property type="match status" value="1"/>
</dbReference>
<organism evidence="4 5">
    <name type="scientific">Anisodus acutangulus</name>
    <dbReference type="NCBI Taxonomy" id="402998"/>
    <lineage>
        <taxon>Eukaryota</taxon>
        <taxon>Viridiplantae</taxon>
        <taxon>Streptophyta</taxon>
        <taxon>Embryophyta</taxon>
        <taxon>Tracheophyta</taxon>
        <taxon>Spermatophyta</taxon>
        <taxon>Magnoliopsida</taxon>
        <taxon>eudicotyledons</taxon>
        <taxon>Gunneridae</taxon>
        <taxon>Pentapetalae</taxon>
        <taxon>asterids</taxon>
        <taxon>lamiids</taxon>
        <taxon>Solanales</taxon>
        <taxon>Solanaceae</taxon>
        <taxon>Solanoideae</taxon>
        <taxon>Hyoscyameae</taxon>
        <taxon>Anisodus</taxon>
    </lineage>
</organism>
<sequence>MAEIADKSVEIQSGCGLVAAFFQRGNSKPIKQTVSQISTKSSTKKLAKPPPKLCEKSFTKLPPSITPRYSISDDRKHVRRSTSDGTRISSKKQSSNSSSTNKMSQVVNLAPNTQKLRREQTFTSSDLGATLTSHQKSNVNGTLNRVSSTGNIMLLGHLGNLKQQKMIQNGSSDQKTILQQNRILMGNIVKKLDPDVLKSMGNEHYRHGRFEEAMALYNQAITINPKNACYYSNKSAALLSLNRLIEAVIECREAIRLDPFYHNAQYRLARLYLRLGEAEKALDHYKKSGPKVDKRDISEAQDLKRIICNCIEAHRLKDYITLLNESQNAFFYGADSAPQMFAMRAEALMKLHRHEEAYTTIQKGPNFETQLCLRHFGSTKTAYLLIIRAQVYTLLGRFDDGIALAQEAAKLDLSNEIITILRRIKGLAYARIKGNELFKESKYTEACSMYTEGLEQDPYISVLLINRATCRFKLGQFEKAVEDCTAALVLRPSYTKATLRRADCYMKLERWEAAIQEFEMLLEKQGDEEVKRALLDAKIQLERERDEDQKQRKLCNGSSLVLVTSN</sequence>
<dbReference type="AlphaFoldDB" id="A0A9Q1L7R0"/>
<dbReference type="InterPro" id="IPR011990">
    <property type="entry name" value="TPR-like_helical_dom_sf"/>
</dbReference>
<dbReference type="Proteomes" id="UP001152561">
    <property type="component" value="Unassembled WGS sequence"/>
</dbReference>
<evidence type="ECO:0000313" key="5">
    <source>
        <dbReference type="Proteomes" id="UP001152561"/>
    </source>
</evidence>
<comment type="caution">
    <text evidence="4">The sequence shown here is derived from an EMBL/GenBank/DDBJ whole genome shotgun (WGS) entry which is preliminary data.</text>
</comment>
<evidence type="ECO:0000313" key="4">
    <source>
        <dbReference type="EMBL" id="KAJ8530837.1"/>
    </source>
</evidence>